<feature type="compositionally biased region" description="Basic and acidic residues" evidence="1">
    <location>
        <begin position="72"/>
        <end position="86"/>
    </location>
</feature>
<accession>E6PWZ8</accession>
<name>E6PWZ8_9ZZZZ</name>
<dbReference type="AlphaFoldDB" id="E6PWZ8"/>
<sequence>MSPTRLTSNAGTGILPRRGLGRTDLSISALGFSASPLGDVFSVTNRAEALAGIEAILAQVANYILPSDPGENQDRLNRPIEIEEES</sequence>
<evidence type="ECO:0000256" key="1">
    <source>
        <dbReference type="SAM" id="MobiDB-lite"/>
    </source>
</evidence>
<organism evidence="2">
    <name type="scientific">mine drainage metagenome</name>
    <dbReference type="NCBI Taxonomy" id="410659"/>
    <lineage>
        <taxon>unclassified sequences</taxon>
        <taxon>metagenomes</taxon>
        <taxon>ecological metagenomes</taxon>
    </lineage>
</organism>
<comment type="caution">
    <text evidence="2">The sequence shown here is derived from an EMBL/GenBank/DDBJ whole genome shotgun (WGS) entry which is preliminary data.</text>
</comment>
<proteinExistence type="predicted"/>
<reference evidence="2" key="1">
    <citation type="submission" date="2009-10" db="EMBL/GenBank/DDBJ databases">
        <title>Diversity of trophic interactions inside an arsenic-rich microbial ecosystem.</title>
        <authorList>
            <person name="Bertin P.N."/>
            <person name="Heinrich-Salmeron A."/>
            <person name="Pelletier E."/>
            <person name="Goulhen-Chollet F."/>
            <person name="Arsene-Ploetze F."/>
            <person name="Gallien S."/>
            <person name="Calteau A."/>
            <person name="Vallenet D."/>
            <person name="Casiot C."/>
            <person name="Chane-Woon-Ming B."/>
            <person name="Giloteaux L."/>
            <person name="Barakat M."/>
            <person name="Bonnefoy V."/>
            <person name="Bruneel O."/>
            <person name="Chandler M."/>
            <person name="Cleiss J."/>
            <person name="Duran R."/>
            <person name="Elbaz-Poulichet F."/>
            <person name="Fonknechten N."/>
            <person name="Lauga B."/>
            <person name="Mornico D."/>
            <person name="Ortet P."/>
            <person name="Schaeffer C."/>
            <person name="Siguier P."/>
            <person name="Alexander Thil Smith A."/>
            <person name="Van Dorsselaer A."/>
            <person name="Weissenbach J."/>
            <person name="Medigue C."/>
            <person name="Le Paslier D."/>
        </authorList>
    </citation>
    <scope>NUCLEOTIDE SEQUENCE</scope>
</reference>
<evidence type="ECO:0000313" key="2">
    <source>
        <dbReference type="EMBL" id="CBH99457.1"/>
    </source>
</evidence>
<protein>
    <submittedName>
        <fullName evidence="2">Uncharacterized protein</fullName>
    </submittedName>
</protein>
<dbReference type="EMBL" id="CABN01000015">
    <property type="protein sequence ID" value="CBH99457.1"/>
    <property type="molecule type" value="Genomic_DNA"/>
</dbReference>
<gene>
    <name evidence="2" type="ORF">CARN3_0378</name>
</gene>
<feature type="region of interest" description="Disordered" evidence="1">
    <location>
        <begin position="67"/>
        <end position="86"/>
    </location>
</feature>